<proteinExistence type="predicted"/>
<dbReference type="Pfam" id="PF18143">
    <property type="entry name" value="HAD_SAK_2"/>
    <property type="match status" value="1"/>
</dbReference>
<dbReference type="AlphaFoldDB" id="A0A1A9N4L5"/>
<keyword evidence="3" id="KW-1185">Reference proteome</keyword>
<dbReference type="Proteomes" id="UP000078116">
    <property type="component" value="Unassembled WGS sequence"/>
</dbReference>
<sequence length="181" mass="20544">MTAASAVLYTDLDHTLHRSDAYRTKHGIIPGSPDTPFFEFANVLEQLLAPFKEVVIVLSTSWVQELGFEETRSRFPTASLRARIVDSTYHPGDELAPVWGYITRGAQVLRHVRHHRLTRWLAVDDDRQGFDGYESHLIHCQRSVGLGDKDVQELFARRLELMFGTPDSLSSDVSPKPECPR</sequence>
<accession>A0A1A9N4L5</accession>
<dbReference type="EMBL" id="LXJZ01000175">
    <property type="protein sequence ID" value="OAJ58619.1"/>
    <property type="molecule type" value="Genomic_DNA"/>
</dbReference>
<evidence type="ECO:0000313" key="4">
    <source>
        <dbReference type="Proteomes" id="UP000078116"/>
    </source>
</evidence>
<dbReference type="Proteomes" id="UP000077961">
    <property type="component" value="Unassembled WGS sequence"/>
</dbReference>
<comment type="caution">
    <text evidence="1">The sequence shown here is derived from an EMBL/GenBank/DDBJ whole genome shotgun (WGS) entry which is preliminary data.</text>
</comment>
<organism evidence="1 4">
    <name type="scientific">Paraburkholderia ginsengiterrae</name>
    <dbReference type="NCBI Taxonomy" id="1462993"/>
    <lineage>
        <taxon>Bacteria</taxon>
        <taxon>Pseudomonadati</taxon>
        <taxon>Pseudomonadota</taxon>
        <taxon>Betaproteobacteria</taxon>
        <taxon>Burkholderiales</taxon>
        <taxon>Burkholderiaceae</taxon>
        <taxon>Paraburkholderia</taxon>
    </lineage>
</organism>
<protein>
    <submittedName>
        <fullName evidence="1">Uncharacterized protein</fullName>
    </submittedName>
</protein>
<name>A0A1A9N4L5_9BURK</name>
<dbReference type="EMBL" id="LXKA01000337">
    <property type="protein sequence ID" value="OAJ56010.1"/>
    <property type="molecule type" value="Genomic_DNA"/>
</dbReference>
<evidence type="ECO:0000313" key="2">
    <source>
        <dbReference type="EMBL" id="OAJ58619.1"/>
    </source>
</evidence>
<evidence type="ECO:0000313" key="3">
    <source>
        <dbReference type="Proteomes" id="UP000077961"/>
    </source>
</evidence>
<evidence type="ECO:0000313" key="1">
    <source>
        <dbReference type="EMBL" id="OAJ56010.1"/>
    </source>
</evidence>
<reference evidence="3 4" key="1">
    <citation type="submission" date="2016-04" db="EMBL/GenBank/DDBJ databases">
        <title>Reclassification of Paraburkholderia panaciterrae (Farh et al. 2015) Dobritsa &amp; Samadpour 2016 as a later homotypic synonym of Paraburkholderia ginsengiterrae (Farh et al. 2015) Dobritsa &amp; Samadpour 2016.</title>
        <authorList>
            <person name="Dobritsa A.P."/>
            <person name="Kutumbaka K."/>
            <person name="Samadpour M."/>
        </authorList>
    </citation>
    <scope>NUCLEOTIDE SEQUENCE [LARGE SCALE GENOMIC DNA]</scope>
    <source>
        <strain evidence="1 4">DCY85</strain>
        <strain evidence="2 3">DCY85-1</strain>
    </source>
</reference>
<dbReference type="STRING" id="1462993.A6V36_30440"/>
<gene>
    <name evidence="2" type="ORF">A6V36_30440</name>
    <name evidence="1" type="ORF">A6V37_32180</name>
</gene>